<dbReference type="RefSeq" id="WP_343890060.1">
    <property type="nucleotide sequence ID" value="NZ_BAAAEH010000028.1"/>
</dbReference>
<dbReference type="InterPro" id="IPR009875">
    <property type="entry name" value="PilZ_domain"/>
</dbReference>
<accession>A0ABU9Y4J9</accession>
<dbReference type="EMBL" id="JBDIME010000011">
    <property type="protein sequence ID" value="MEN2790733.1"/>
    <property type="molecule type" value="Genomic_DNA"/>
</dbReference>
<evidence type="ECO:0000313" key="3">
    <source>
        <dbReference type="Proteomes" id="UP001419910"/>
    </source>
</evidence>
<protein>
    <submittedName>
        <fullName evidence="2">PilZ domain-containing protein</fullName>
    </submittedName>
</protein>
<name>A0ABU9Y4J9_9SPHN</name>
<organism evidence="2 3">
    <name type="scientific">Sphingomonas oligophenolica</name>
    <dbReference type="NCBI Taxonomy" id="301154"/>
    <lineage>
        <taxon>Bacteria</taxon>
        <taxon>Pseudomonadati</taxon>
        <taxon>Pseudomonadota</taxon>
        <taxon>Alphaproteobacteria</taxon>
        <taxon>Sphingomonadales</taxon>
        <taxon>Sphingomonadaceae</taxon>
        <taxon>Sphingomonas</taxon>
    </lineage>
</organism>
<dbReference type="Pfam" id="PF07238">
    <property type="entry name" value="PilZ"/>
    <property type="match status" value="1"/>
</dbReference>
<evidence type="ECO:0000259" key="1">
    <source>
        <dbReference type="Pfam" id="PF07238"/>
    </source>
</evidence>
<sequence>MQQEQYQLAEQRALDRVSVFHRTRTLGPDGQSLSLVIVDLSQKGLMARCDQDLDREARIQVNIPGIGMCFAIVRWSLGGRIGCELEEHIELDEYHAALSALSLPGG</sequence>
<dbReference type="SUPFAM" id="SSF141371">
    <property type="entry name" value="PilZ domain-like"/>
    <property type="match status" value="1"/>
</dbReference>
<gene>
    <name evidence="2" type="ORF">ABC974_13925</name>
</gene>
<proteinExistence type="predicted"/>
<comment type="caution">
    <text evidence="2">The sequence shown here is derived from an EMBL/GenBank/DDBJ whole genome shotgun (WGS) entry which is preliminary data.</text>
</comment>
<evidence type="ECO:0000313" key="2">
    <source>
        <dbReference type="EMBL" id="MEN2790733.1"/>
    </source>
</evidence>
<keyword evidence="3" id="KW-1185">Reference proteome</keyword>
<reference evidence="2 3" key="1">
    <citation type="submission" date="2024-05" db="EMBL/GenBank/DDBJ databases">
        <authorList>
            <person name="Liu Q."/>
            <person name="Xin Y.-H."/>
        </authorList>
    </citation>
    <scope>NUCLEOTIDE SEQUENCE [LARGE SCALE GENOMIC DNA]</scope>
    <source>
        <strain evidence="2 3">CGMCC 1.10181</strain>
    </source>
</reference>
<feature type="domain" description="PilZ" evidence="1">
    <location>
        <begin position="22"/>
        <end position="93"/>
    </location>
</feature>
<dbReference type="Proteomes" id="UP001419910">
    <property type="component" value="Unassembled WGS sequence"/>
</dbReference>